<comment type="similarity">
    <text evidence="1">Belongs to the short-chain dehydrogenases/reductases (SDR) family.</text>
</comment>
<dbReference type="PANTHER" id="PTHR24320:SF252">
    <property type="entry name" value="DEHYDROGENASE_REDUCTASE FAMILY PROTEIN, PUTATIVE (AFU_ORTHOLOGUE AFUA_3G08550)-RELATED"/>
    <property type="match status" value="1"/>
</dbReference>
<reference evidence="4 5" key="1">
    <citation type="submission" date="2018-10" db="EMBL/GenBank/DDBJ databases">
        <title>Pan-genome distribution and transcriptional activeness of fungal secondary metabolism genes in Aspergillus section Fumigati.</title>
        <authorList>
            <person name="Takahashi H."/>
            <person name="Umemura M."/>
            <person name="Ninomiya A."/>
            <person name="Kusuya Y."/>
            <person name="Urayama S."/>
            <person name="Shimizu M."/>
            <person name="Watanabe A."/>
            <person name="Kamei K."/>
            <person name="Yaguchi T."/>
            <person name="Hagiwara D."/>
        </authorList>
    </citation>
    <scope>NUCLEOTIDE SEQUENCE [LARGE SCALE GENOMIC DNA]</scope>
    <source>
        <strain evidence="4 5">IFM 55266</strain>
    </source>
</reference>
<dbReference type="PRINTS" id="PR00081">
    <property type="entry name" value="GDHRDH"/>
</dbReference>
<protein>
    <recommendedName>
        <fullName evidence="6">NAD(P)-binding protein</fullName>
    </recommendedName>
</protein>
<dbReference type="Pfam" id="PF00106">
    <property type="entry name" value="adh_short"/>
    <property type="match status" value="1"/>
</dbReference>
<evidence type="ECO:0000313" key="5">
    <source>
        <dbReference type="Proteomes" id="UP001043456"/>
    </source>
</evidence>
<name>A0A9P3BBF6_9EURO</name>
<keyword evidence="5" id="KW-1185">Reference proteome</keyword>
<dbReference type="SUPFAM" id="SSF51735">
    <property type="entry name" value="NAD(P)-binding Rossmann-fold domains"/>
    <property type="match status" value="1"/>
</dbReference>
<dbReference type="OrthoDB" id="542013at2759"/>
<dbReference type="GeneID" id="67003583"/>
<dbReference type="AlphaFoldDB" id="A0A9P3BBF6"/>
<keyword evidence="2" id="KW-0521">NADP</keyword>
<keyword evidence="3" id="KW-0560">Oxidoreductase</keyword>
<dbReference type="InterPro" id="IPR036291">
    <property type="entry name" value="NAD(P)-bd_dom_sf"/>
</dbReference>
<dbReference type="Proteomes" id="UP001043456">
    <property type="component" value="Unassembled WGS sequence"/>
</dbReference>
<accession>A0A9P3BBF6</accession>
<dbReference type="RefSeq" id="XP_043156845.1">
    <property type="nucleotide sequence ID" value="XM_043300910.1"/>
</dbReference>
<sequence>MPFFQPTVPPLSSGIDLSGQTAIVTGATAGIGLEITRQLILYKVSNIIMAVRNTSKGETVRVSLLSDPAVKAVNPHVTIKVMELDTENYASVQRFVSAYQLAFQDLHLLMANAGIGTAAKESASSGHEKDIQVNYLSNVLLTLALLPTLEATANKTNKPTRVTWTGSRMYEKTSLAKKLPLQKGEGLLKHFNTAEGLSMLERYGDSKLLCVLFQLELVKHYRPEKVIINSFCPGLVDTGMTDVLPIYMRIPTNVMKALSARSPKQAGWIALNAAVVAGAETHGRLLRDMAVEEPSEFVKSKEGQKVQKMLWNETIDEMAGVVNLPTWMNKLE</sequence>
<proteinExistence type="inferred from homology"/>
<evidence type="ECO:0000256" key="1">
    <source>
        <dbReference type="ARBA" id="ARBA00006484"/>
    </source>
</evidence>
<dbReference type="EMBL" id="BHVY01000003">
    <property type="protein sequence ID" value="GIJ86098.1"/>
    <property type="molecule type" value="Genomic_DNA"/>
</dbReference>
<evidence type="ECO:0000313" key="4">
    <source>
        <dbReference type="EMBL" id="GIJ86098.1"/>
    </source>
</evidence>
<evidence type="ECO:0000256" key="2">
    <source>
        <dbReference type="ARBA" id="ARBA00022857"/>
    </source>
</evidence>
<dbReference type="GO" id="GO:0016491">
    <property type="term" value="F:oxidoreductase activity"/>
    <property type="evidence" value="ECO:0007669"/>
    <property type="project" value="UniProtKB-KW"/>
</dbReference>
<gene>
    <name evidence="4" type="ORF">Asppvi_004971</name>
</gene>
<evidence type="ECO:0008006" key="6">
    <source>
        <dbReference type="Google" id="ProtNLM"/>
    </source>
</evidence>
<dbReference type="PANTHER" id="PTHR24320">
    <property type="entry name" value="RETINOL DEHYDROGENASE"/>
    <property type="match status" value="1"/>
</dbReference>
<dbReference type="Gene3D" id="3.40.50.720">
    <property type="entry name" value="NAD(P)-binding Rossmann-like Domain"/>
    <property type="match status" value="1"/>
</dbReference>
<evidence type="ECO:0000256" key="3">
    <source>
        <dbReference type="ARBA" id="ARBA00023002"/>
    </source>
</evidence>
<organism evidence="4 5">
    <name type="scientific">Aspergillus pseudoviridinutans</name>
    <dbReference type="NCBI Taxonomy" id="1517512"/>
    <lineage>
        <taxon>Eukaryota</taxon>
        <taxon>Fungi</taxon>
        <taxon>Dikarya</taxon>
        <taxon>Ascomycota</taxon>
        <taxon>Pezizomycotina</taxon>
        <taxon>Eurotiomycetes</taxon>
        <taxon>Eurotiomycetidae</taxon>
        <taxon>Eurotiales</taxon>
        <taxon>Aspergillaceae</taxon>
        <taxon>Aspergillus</taxon>
        <taxon>Aspergillus subgen. Fumigati</taxon>
    </lineage>
</organism>
<dbReference type="InterPro" id="IPR002347">
    <property type="entry name" value="SDR_fam"/>
</dbReference>
<comment type="caution">
    <text evidence="4">The sequence shown here is derived from an EMBL/GenBank/DDBJ whole genome shotgun (WGS) entry which is preliminary data.</text>
</comment>